<dbReference type="OrthoDB" id="9811255at2"/>
<organism evidence="2 3">
    <name type="scientific">Litorivita pollutaquae</name>
    <dbReference type="NCBI Taxonomy" id="2200892"/>
    <lineage>
        <taxon>Bacteria</taxon>
        <taxon>Pseudomonadati</taxon>
        <taxon>Pseudomonadota</taxon>
        <taxon>Alphaproteobacteria</taxon>
        <taxon>Rhodobacterales</taxon>
        <taxon>Paracoccaceae</taxon>
        <taxon>Litorivita</taxon>
    </lineage>
</organism>
<dbReference type="InterPro" id="IPR035940">
    <property type="entry name" value="CAP_sf"/>
</dbReference>
<dbReference type="CDD" id="cd05379">
    <property type="entry name" value="CAP_bacterial"/>
    <property type="match status" value="1"/>
</dbReference>
<dbReference type="Proteomes" id="UP000248012">
    <property type="component" value="Unassembled WGS sequence"/>
</dbReference>
<protein>
    <submittedName>
        <fullName evidence="2">CAP domain-containing protein</fullName>
    </submittedName>
</protein>
<evidence type="ECO:0000259" key="1">
    <source>
        <dbReference type="Pfam" id="PF00188"/>
    </source>
</evidence>
<name>A0A2V4MX92_9RHOB</name>
<dbReference type="PANTHER" id="PTHR31157">
    <property type="entry name" value="SCP DOMAIN-CONTAINING PROTEIN"/>
    <property type="match status" value="1"/>
</dbReference>
<dbReference type="AlphaFoldDB" id="A0A2V4MX92"/>
<dbReference type="Gene3D" id="3.40.33.10">
    <property type="entry name" value="CAP"/>
    <property type="match status" value="1"/>
</dbReference>
<dbReference type="EMBL" id="QFVT01000002">
    <property type="protein sequence ID" value="PYC48908.1"/>
    <property type="molecule type" value="Genomic_DNA"/>
</dbReference>
<reference evidence="2 3" key="1">
    <citation type="submission" date="2018-05" db="EMBL/GenBank/DDBJ databases">
        <title>Oceanovita maritima gen. nov., sp. nov., a marine bacterium in the family Rhodobacteraceae isolated from surface seawater of Lundu port Xiamen, China.</title>
        <authorList>
            <person name="Hetharua B.H."/>
            <person name="Min D."/>
            <person name="Liao H."/>
            <person name="Tian Y."/>
        </authorList>
    </citation>
    <scope>NUCLEOTIDE SEQUENCE [LARGE SCALE GENOMIC DNA]</scope>
    <source>
        <strain evidence="2 3">FSX-11</strain>
    </source>
</reference>
<evidence type="ECO:0000313" key="3">
    <source>
        <dbReference type="Proteomes" id="UP000248012"/>
    </source>
</evidence>
<sequence>MSKAALWCAAVILQLMTCLRSSPRKTVSHAVWLKVFDMKSLMLAALLAFPFPAMADPVQGAAEALNRYRAARGVPPVTQSARLQAAAEHHGADMVKRGYFAHKSPSGSGPAKRAKRAGYRYCFIAENIAKGQKTLAQVMDGWANSPPHARNMSSEKATQFALARAADNTWVMMLGRPGC</sequence>
<comment type="caution">
    <text evidence="2">The sequence shown here is derived from an EMBL/GenBank/DDBJ whole genome shotgun (WGS) entry which is preliminary data.</text>
</comment>
<gene>
    <name evidence="2" type="ORF">DI396_02165</name>
</gene>
<dbReference type="PANTHER" id="PTHR31157:SF1">
    <property type="entry name" value="SCP DOMAIN-CONTAINING PROTEIN"/>
    <property type="match status" value="1"/>
</dbReference>
<keyword evidence="3" id="KW-1185">Reference proteome</keyword>
<feature type="domain" description="SCP" evidence="1">
    <location>
        <begin position="63"/>
        <end position="168"/>
    </location>
</feature>
<proteinExistence type="predicted"/>
<accession>A0A2V4MX92</accession>
<dbReference type="InterPro" id="IPR014044">
    <property type="entry name" value="CAP_dom"/>
</dbReference>
<dbReference type="SUPFAM" id="SSF55797">
    <property type="entry name" value="PR-1-like"/>
    <property type="match status" value="1"/>
</dbReference>
<dbReference type="Pfam" id="PF00188">
    <property type="entry name" value="CAP"/>
    <property type="match status" value="1"/>
</dbReference>
<evidence type="ECO:0000313" key="2">
    <source>
        <dbReference type="EMBL" id="PYC48908.1"/>
    </source>
</evidence>